<feature type="transmembrane region" description="Helical" evidence="7">
    <location>
        <begin position="19"/>
        <end position="36"/>
    </location>
</feature>
<dbReference type="InterPro" id="IPR037185">
    <property type="entry name" value="EmrE-like"/>
</dbReference>
<keyword evidence="5 7" id="KW-0472">Membrane</keyword>
<dbReference type="SUPFAM" id="SSF103481">
    <property type="entry name" value="Multidrug resistance efflux transporter EmrE"/>
    <property type="match status" value="2"/>
</dbReference>
<dbReference type="Pfam" id="PF00892">
    <property type="entry name" value="EamA"/>
    <property type="match status" value="2"/>
</dbReference>
<feature type="transmembrane region" description="Helical" evidence="7">
    <location>
        <begin position="155"/>
        <end position="172"/>
    </location>
</feature>
<dbReference type="AlphaFoldDB" id="A0A7W7VV43"/>
<feature type="transmembrane region" description="Helical" evidence="7">
    <location>
        <begin position="223"/>
        <end position="243"/>
    </location>
</feature>
<evidence type="ECO:0000256" key="7">
    <source>
        <dbReference type="SAM" id="Phobius"/>
    </source>
</evidence>
<evidence type="ECO:0000256" key="3">
    <source>
        <dbReference type="ARBA" id="ARBA00022692"/>
    </source>
</evidence>
<keyword evidence="4 7" id="KW-1133">Transmembrane helix</keyword>
<gene>
    <name evidence="9" type="ORF">FHR34_002302</name>
</gene>
<evidence type="ECO:0000256" key="6">
    <source>
        <dbReference type="SAM" id="MobiDB-lite"/>
    </source>
</evidence>
<feature type="transmembrane region" description="Helical" evidence="7">
    <location>
        <begin position="130"/>
        <end position="149"/>
    </location>
</feature>
<name>A0A7W7VV43_KITKI</name>
<evidence type="ECO:0000256" key="1">
    <source>
        <dbReference type="ARBA" id="ARBA00004141"/>
    </source>
</evidence>
<comment type="caution">
    <text evidence="9">The sequence shown here is derived from an EMBL/GenBank/DDBJ whole genome shotgun (WGS) entry which is preliminary data.</text>
</comment>
<evidence type="ECO:0000313" key="10">
    <source>
        <dbReference type="Proteomes" id="UP000540506"/>
    </source>
</evidence>
<sequence>MSATVSTPGSSGAMKPRHIALAVLVAAVWGLNFVLIDVGLKSFPPLLFCALRFAVVAVPAVFFVGPPRVAWRWVLAVGFVLGVLKFGSLFLGMHAGMPAGLSSLVLQSQAVFTTLFAAGMLRERPGPQRIAGLALASVGIALAAVDNGLGGPVKAFALVIAAAVAWGLSNVLTRKAAPPDLLRWMVWVSAVPPLPLLALSLLVEGPHADLHALASIDAAGLGTVAYVGLLATLFGFGAWGFLLRTYDAGAVAPYSLLVPVFGMSSAWLLLGEAITPLAGAAALLVVAGIGLSALSPARLRRLAAPLSRLAPMGRSASTGRVLPMDRLASARTRRPAPAERQAGRSEPAAGRAPLPRP</sequence>
<reference evidence="9 10" key="1">
    <citation type="submission" date="2020-08" db="EMBL/GenBank/DDBJ databases">
        <title>Sequencing the genomes of 1000 actinobacteria strains.</title>
        <authorList>
            <person name="Klenk H.-P."/>
        </authorList>
    </citation>
    <scope>NUCLEOTIDE SEQUENCE [LARGE SCALE GENOMIC DNA]</scope>
    <source>
        <strain evidence="9 10">DSM 41654</strain>
    </source>
</reference>
<comment type="similarity">
    <text evidence="2">Belongs to the EamA transporter family.</text>
</comment>
<evidence type="ECO:0000256" key="2">
    <source>
        <dbReference type="ARBA" id="ARBA00007362"/>
    </source>
</evidence>
<feature type="domain" description="EamA" evidence="8">
    <location>
        <begin position="156"/>
        <end position="292"/>
    </location>
</feature>
<feature type="domain" description="EamA" evidence="8">
    <location>
        <begin position="19"/>
        <end position="143"/>
    </location>
</feature>
<proteinExistence type="inferred from homology"/>
<feature type="transmembrane region" description="Helical" evidence="7">
    <location>
        <begin position="99"/>
        <end position="118"/>
    </location>
</feature>
<accession>A0A7W7VV43</accession>
<comment type="subcellular location">
    <subcellularLocation>
        <location evidence="1">Membrane</location>
        <topology evidence="1">Multi-pass membrane protein</topology>
    </subcellularLocation>
</comment>
<feature type="region of interest" description="Disordered" evidence="6">
    <location>
        <begin position="325"/>
        <end position="357"/>
    </location>
</feature>
<dbReference type="GO" id="GO:0016020">
    <property type="term" value="C:membrane"/>
    <property type="evidence" value="ECO:0007669"/>
    <property type="project" value="UniProtKB-SubCell"/>
</dbReference>
<dbReference type="PANTHER" id="PTHR32322:SF9">
    <property type="entry name" value="AMINO-ACID METABOLITE EFFLUX PUMP-RELATED"/>
    <property type="match status" value="1"/>
</dbReference>
<dbReference type="InterPro" id="IPR000620">
    <property type="entry name" value="EamA_dom"/>
</dbReference>
<evidence type="ECO:0000256" key="4">
    <source>
        <dbReference type="ARBA" id="ARBA00022989"/>
    </source>
</evidence>
<organism evidence="9 10">
    <name type="scientific">Kitasatospora kifunensis</name>
    <name type="common">Streptomyces kifunensis</name>
    <dbReference type="NCBI Taxonomy" id="58351"/>
    <lineage>
        <taxon>Bacteria</taxon>
        <taxon>Bacillati</taxon>
        <taxon>Actinomycetota</taxon>
        <taxon>Actinomycetes</taxon>
        <taxon>Kitasatosporales</taxon>
        <taxon>Streptomycetaceae</taxon>
        <taxon>Kitasatospora</taxon>
    </lineage>
</organism>
<keyword evidence="10" id="KW-1185">Reference proteome</keyword>
<dbReference type="PANTHER" id="PTHR32322">
    <property type="entry name" value="INNER MEMBRANE TRANSPORTER"/>
    <property type="match status" value="1"/>
</dbReference>
<feature type="transmembrane region" description="Helical" evidence="7">
    <location>
        <begin position="184"/>
        <end position="203"/>
    </location>
</feature>
<dbReference type="InterPro" id="IPR050638">
    <property type="entry name" value="AA-Vitamin_Transporters"/>
</dbReference>
<feature type="transmembrane region" description="Helical" evidence="7">
    <location>
        <begin position="276"/>
        <end position="294"/>
    </location>
</feature>
<evidence type="ECO:0000259" key="8">
    <source>
        <dbReference type="Pfam" id="PF00892"/>
    </source>
</evidence>
<evidence type="ECO:0000313" key="9">
    <source>
        <dbReference type="EMBL" id="MBB4923309.1"/>
    </source>
</evidence>
<dbReference type="Proteomes" id="UP000540506">
    <property type="component" value="Unassembled WGS sequence"/>
</dbReference>
<feature type="transmembrane region" description="Helical" evidence="7">
    <location>
        <begin position="71"/>
        <end position="93"/>
    </location>
</feature>
<evidence type="ECO:0000256" key="5">
    <source>
        <dbReference type="ARBA" id="ARBA00023136"/>
    </source>
</evidence>
<dbReference type="EMBL" id="JACHJV010000001">
    <property type="protein sequence ID" value="MBB4923309.1"/>
    <property type="molecule type" value="Genomic_DNA"/>
</dbReference>
<protein>
    <submittedName>
        <fullName evidence="9">O-acetylserine/cysteine efflux transporter</fullName>
    </submittedName>
</protein>
<feature type="transmembrane region" description="Helical" evidence="7">
    <location>
        <begin position="250"/>
        <end position="270"/>
    </location>
</feature>
<feature type="transmembrane region" description="Helical" evidence="7">
    <location>
        <begin position="42"/>
        <end position="64"/>
    </location>
</feature>
<keyword evidence="3 7" id="KW-0812">Transmembrane</keyword>